<proteinExistence type="predicted"/>
<keyword evidence="1" id="KW-0064">Aspartyl protease</keyword>
<dbReference type="Pfam" id="PF07727">
    <property type="entry name" value="RVT_2"/>
    <property type="match status" value="1"/>
</dbReference>
<feature type="domain" description="Retrovirus-related Pol polyprotein from transposon TNT 1-94-like beta-barrel" evidence="3">
    <location>
        <begin position="17"/>
        <end position="97"/>
    </location>
</feature>
<evidence type="ECO:0000259" key="2">
    <source>
        <dbReference type="Pfam" id="PF07727"/>
    </source>
</evidence>
<evidence type="ECO:0000259" key="3">
    <source>
        <dbReference type="Pfam" id="PF22936"/>
    </source>
</evidence>
<dbReference type="InterPro" id="IPR054722">
    <property type="entry name" value="PolX-like_BBD"/>
</dbReference>
<dbReference type="AlphaFoldDB" id="A0A2N9EVY9"/>
<dbReference type="GO" id="GO:0004190">
    <property type="term" value="F:aspartic-type endopeptidase activity"/>
    <property type="evidence" value="ECO:0007669"/>
    <property type="project" value="UniProtKB-KW"/>
</dbReference>
<dbReference type="SUPFAM" id="SSF56672">
    <property type="entry name" value="DNA/RNA polymerases"/>
    <property type="match status" value="1"/>
</dbReference>
<feature type="domain" description="Reverse transcriptase Ty1/copia-type" evidence="2">
    <location>
        <begin position="154"/>
        <end position="359"/>
    </location>
</feature>
<dbReference type="InterPro" id="IPR013103">
    <property type="entry name" value="RVT_2"/>
</dbReference>
<reference evidence="4" key="1">
    <citation type="submission" date="2018-02" db="EMBL/GenBank/DDBJ databases">
        <authorList>
            <person name="Cohen D.B."/>
            <person name="Kent A.D."/>
        </authorList>
    </citation>
    <scope>NUCLEOTIDE SEQUENCE</scope>
</reference>
<dbReference type="CDD" id="cd09272">
    <property type="entry name" value="RNase_HI_RT_Ty1"/>
    <property type="match status" value="1"/>
</dbReference>
<keyword evidence="1" id="KW-0645">Protease</keyword>
<dbReference type="EMBL" id="OIVN01000354">
    <property type="protein sequence ID" value="SPC78860.1"/>
    <property type="molecule type" value="Genomic_DNA"/>
</dbReference>
<organism evidence="4">
    <name type="scientific">Fagus sylvatica</name>
    <name type="common">Beechnut</name>
    <dbReference type="NCBI Taxonomy" id="28930"/>
    <lineage>
        <taxon>Eukaryota</taxon>
        <taxon>Viridiplantae</taxon>
        <taxon>Streptophyta</taxon>
        <taxon>Embryophyta</taxon>
        <taxon>Tracheophyta</taxon>
        <taxon>Spermatophyta</taxon>
        <taxon>Magnoliopsida</taxon>
        <taxon>eudicotyledons</taxon>
        <taxon>Gunneridae</taxon>
        <taxon>Pentapetalae</taxon>
        <taxon>rosids</taxon>
        <taxon>fabids</taxon>
        <taxon>Fagales</taxon>
        <taxon>Fagaceae</taxon>
        <taxon>Fagus</taxon>
    </lineage>
</organism>
<sequence length="591" mass="66380">MITEVHLANAAENSSEWWFDSGATIHVCNNKTLFKEYVEAGNGLEVLMGNHNTVKVLGTGRVELKSSSGKKLVLTNVYHVPDIKKNLVSASLLSKNGVKAVLESDKLILSKNSVFVGKGNVEEDPNTYNEAMASRDAAFWREAVNDEMDSILSNNTWVLVDLPLGSNTIGCKWVFRRKYITDGSIQAFKARLVAKGFRQREGIDYFDTYAPVARITSIRVLIALASIYKLVVHQMDVKTAFLNGNLDEEVYMDQPEGFVLPGNERKVCKLVKSLYGLKQAPKQWHEKFDTVILANGFKHNGVDKCVYSKFTVEYRVIMCLYVDDMLIFGTNMLGVCETKKYLASMFKMKDLNEANNILVENTGRAIAQLEYASVIESMMYAIHYTRPDVTFAVNRLSSLGDNKSTSGWIFTLGGGAISWASKKQSCISHSTMESEFIALASASKKAEWLRNMFYDIELWPQPMPAISVYCDSQATMSKAYSKIYNGRSRHISLRHEYVRQLIEDGIISIVYVKSSSNLADPFTKGRKSITGSFVGSINETEVMLEFCKEKGLSSMIEVVKMDNVNKAFERLEKNDVRYKFVVDVAGSRIDQ</sequence>
<evidence type="ECO:0000313" key="4">
    <source>
        <dbReference type="EMBL" id="SPC78860.1"/>
    </source>
</evidence>
<dbReference type="InterPro" id="IPR043502">
    <property type="entry name" value="DNA/RNA_pol_sf"/>
</dbReference>
<gene>
    <name evidence="4" type="ORF">FSB_LOCUS6742</name>
</gene>
<protein>
    <submittedName>
        <fullName evidence="4">Uncharacterized protein</fullName>
    </submittedName>
</protein>
<name>A0A2N9EVY9_FAGSY</name>
<accession>A0A2N9EVY9</accession>
<dbReference type="Gene3D" id="3.90.180.10">
    <property type="entry name" value="Medium-chain alcohol dehydrogenases, catalytic domain"/>
    <property type="match status" value="1"/>
</dbReference>
<evidence type="ECO:0000256" key="1">
    <source>
        <dbReference type="ARBA" id="ARBA00022750"/>
    </source>
</evidence>
<dbReference type="Gene3D" id="3.40.50.720">
    <property type="entry name" value="NAD(P)-binding Rossmann-like Domain"/>
    <property type="match status" value="1"/>
</dbReference>
<keyword evidence="1" id="KW-0378">Hydrolase</keyword>
<dbReference type="Pfam" id="PF22936">
    <property type="entry name" value="Pol_BBD"/>
    <property type="match status" value="1"/>
</dbReference>
<dbReference type="PANTHER" id="PTHR47592">
    <property type="entry name" value="PBF68 PROTEIN"/>
    <property type="match status" value="1"/>
</dbReference>
<dbReference type="PANTHER" id="PTHR47592:SF27">
    <property type="entry name" value="OS08G0421700 PROTEIN"/>
    <property type="match status" value="1"/>
</dbReference>